<dbReference type="RefSeq" id="YP_635857.1">
    <property type="nucleotide sequence ID" value="NC_008099.1"/>
</dbReference>
<proteinExistence type="predicted"/>
<dbReference type="GO" id="GO:0004519">
    <property type="term" value="F:endonuclease activity"/>
    <property type="evidence" value="ECO:0007669"/>
    <property type="project" value="UniProtKB-KW"/>
</dbReference>
<dbReference type="PANTHER" id="PTHR36181:SF4">
    <property type="entry name" value="LAGLIDADG ENDONUCLEASE"/>
    <property type="match status" value="1"/>
</dbReference>
<sequence length="167" mass="19588">MTTNLEPQWILGFTDGEGCFNVSIVRQKSMAMGFQVLADYTVVQHERDIQILHALKDYFGVGQVGRNNDTRQHYRVRGLQPLTEAIIPFFEKHQLKTKKRIDFIKFRRIQLMVQRGQHLTPQGLLLIDKIRQKINRGPKTYLKLEEDGTVEMYDHATNEIHVARKRK</sequence>
<dbReference type="RefSeq" id="YP_635905.1">
    <property type="nucleotide sequence ID" value="NC_008099.1"/>
</dbReference>
<gene>
    <name evidence="2" type="primary">orf167</name>
</gene>
<dbReference type="InterPro" id="IPR027434">
    <property type="entry name" value="Homing_endonucl"/>
</dbReference>
<dbReference type="PANTHER" id="PTHR36181">
    <property type="entry name" value="INTRON-ENCODED ENDONUCLEASE AI3-RELATED"/>
    <property type="match status" value="1"/>
</dbReference>
<keyword evidence="2" id="KW-0150">Chloroplast</keyword>
<geneLocation type="chloroplast" evidence="2"/>
<feature type="domain" description="Homing endonuclease LAGLIDADG" evidence="1">
    <location>
        <begin position="10"/>
        <end position="109"/>
    </location>
</feature>
<dbReference type="AlphaFoldDB" id="Q20EU0"/>
<evidence type="ECO:0000259" key="1">
    <source>
        <dbReference type="Pfam" id="PF00961"/>
    </source>
</evidence>
<keyword evidence="2" id="KW-0934">Plastid</keyword>
<dbReference type="Gene3D" id="3.10.28.10">
    <property type="entry name" value="Homing endonucleases"/>
    <property type="match status" value="1"/>
</dbReference>
<dbReference type="InterPro" id="IPR051289">
    <property type="entry name" value="LAGLIDADG_Endonuclease"/>
</dbReference>
<dbReference type="SUPFAM" id="SSF55608">
    <property type="entry name" value="Homing endonucleases"/>
    <property type="match status" value="1"/>
</dbReference>
<keyword evidence="2" id="KW-0255">Endonuclease</keyword>
<keyword evidence="2" id="KW-0540">Nuclease</keyword>
<protein>
    <submittedName>
        <fullName evidence="2">Putative site-specific DNA endonuclease</fullName>
    </submittedName>
</protein>
<dbReference type="Pfam" id="PF00961">
    <property type="entry name" value="LAGLIDADG_1"/>
    <property type="match status" value="1"/>
</dbReference>
<evidence type="ECO:0000313" key="2">
    <source>
        <dbReference type="EMBL" id="ABB81973.1"/>
    </source>
</evidence>
<dbReference type="EMBL" id="DQ291132">
    <property type="protein sequence ID" value="ABB82018.1"/>
    <property type="molecule type" value="Genomic_DNA"/>
</dbReference>
<dbReference type="GO" id="GO:0005739">
    <property type="term" value="C:mitochondrion"/>
    <property type="evidence" value="ECO:0007669"/>
    <property type="project" value="UniProtKB-ARBA"/>
</dbReference>
<organism evidence="2">
    <name type="scientific">Oltmannsiellopsis viridis</name>
    <name type="common">Marine flagellate</name>
    <name type="synonym">Oltmannsiella viridis</name>
    <dbReference type="NCBI Taxonomy" id="51324"/>
    <lineage>
        <taxon>Eukaryota</taxon>
        <taxon>Viridiplantae</taxon>
        <taxon>Chlorophyta</taxon>
        <taxon>core chlorophytes</taxon>
        <taxon>Ulvophyceae</taxon>
        <taxon>OUU clade</taxon>
        <taxon>Oltmannsiellopsidales</taxon>
        <taxon>Oltmannsiellopsidaceae</taxon>
        <taxon>Oltmannsiellopsis</taxon>
    </lineage>
</organism>
<dbReference type="InterPro" id="IPR004860">
    <property type="entry name" value="LAGLIDADG_dom"/>
</dbReference>
<keyword evidence="2" id="KW-0378">Hydrolase</keyword>
<dbReference type="EMBL" id="DQ291132">
    <property type="protein sequence ID" value="ABB81973.1"/>
    <property type="molecule type" value="Genomic_DNA"/>
</dbReference>
<dbReference type="GeneID" id="4100068"/>
<reference evidence="2" key="1">
    <citation type="submission" date="2005-11" db="EMBL/GenBank/DDBJ databases">
        <authorList>
            <person name="Pombert J.-F."/>
            <person name="Lemieux C."/>
            <person name="Turmel M."/>
        </authorList>
    </citation>
    <scope>NUCLEOTIDE SEQUENCE</scope>
</reference>
<name>Q20EU0_OLTVI</name>
<accession>Q20EU0</accession>
<reference evidence="2" key="2">
    <citation type="journal article" date="2006" name="BMC Biol.">
        <title>The complete chloroplast DNA sequence of the green alga Oltmannsiellopsis viridis reveals a distinctive quadripartite architecture in the chloroplast genome of early diverging ulvophytes.</title>
        <authorList>
            <person name="Pombert J.F."/>
            <person name="Lemieux C."/>
            <person name="Turmel M."/>
        </authorList>
    </citation>
    <scope>NUCLEOTIDE SEQUENCE</scope>
</reference>
<dbReference type="GeneID" id="4100158"/>